<dbReference type="InterPro" id="IPR008271">
    <property type="entry name" value="Ser/Thr_kinase_AS"/>
</dbReference>
<feature type="region of interest" description="Disordered" evidence="4">
    <location>
        <begin position="221"/>
        <end position="243"/>
    </location>
</feature>
<dbReference type="HOGENOM" id="CLU_000288_50_1_1"/>
<comment type="similarity">
    <text evidence="1">Belongs to the protein kinase superfamily. CMGC Ser/Thr protein kinase family. CDC2/CDKX subfamily.</text>
</comment>
<dbReference type="EMBL" id="KN819348">
    <property type="protein sequence ID" value="KIJ13832.1"/>
    <property type="molecule type" value="Genomic_DNA"/>
</dbReference>
<dbReference type="InterPro" id="IPR050108">
    <property type="entry name" value="CDK"/>
</dbReference>
<dbReference type="SMART" id="SM00220">
    <property type="entry name" value="S_TKc"/>
    <property type="match status" value="1"/>
</dbReference>
<dbReference type="PROSITE" id="PS00108">
    <property type="entry name" value="PROTEIN_KINASE_ST"/>
    <property type="match status" value="1"/>
</dbReference>
<feature type="compositionally biased region" description="Acidic residues" evidence="4">
    <location>
        <begin position="221"/>
        <end position="235"/>
    </location>
</feature>
<protein>
    <recommendedName>
        <fullName evidence="5">Protein kinase domain-containing protein</fullName>
    </recommendedName>
</protein>
<name>A0A0C9U2M0_PAXIN</name>
<reference evidence="6 7" key="1">
    <citation type="submission" date="2014-06" db="EMBL/GenBank/DDBJ databases">
        <authorList>
            <consortium name="DOE Joint Genome Institute"/>
            <person name="Kuo A."/>
            <person name="Kohler A."/>
            <person name="Nagy L.G."/>
            <person name="Floudas D."/>
            <person name="Copeland A."/>
            <person name="Barry K.W."/>
            <person name="Cichocki N."/>
            <person name="Veneault-Fourrey C."/>
            <person name="LaButti K."/>
            <person name="Lindquist E.A."/>
            <person name="Lipzen A."/>
            <person name="Lundell T."/>
            <person name="Morin E."/>
            <person name="Murat C."/>
            <person name="Sun H."/>
            <person name="Tunlid A."/>
            <person name="Henrissat B."/>
            <person name="Grigoriev I.V."/>
            <person name="Hibbett D.S."/>
            <person name="Martin F."/>
            <person name="Nordberg H.P."/>
            <person name="Cantor M.N."/>
            <person name="Hua S.X."/>
        </authorList>
    </citation>
    <scope>NUCLEOTIDE SEQUENCE [LARGE SCALE GENOMIC DNA]</scope>
    <source>
        <strain evidence="6 7">ATCC 200175</strain>
    </source>
</reference>
<proteinExistence type="inferred from homology"/>
<dbReference type="GO" id="GO:0004674">
    <property type="term" value="F:protein serine/threonine kinase activity"/>
    <property type="evidence" value="ECO:0007669"/>
    <property type="project" value="TreeGrafter"/>
</dbReference>
<dbReference type="InterPro" id="IPR011009">
    <property type="entry name" value="Kinase-like_dom_sf"/>
</dbReference>
<sequence>EIISEGPISIVTRIQAESPAGTQFIAIKMSTTVHAKEPHDIIKEARLLALASHPNVCRIIVFHLSRSHSLSLWMPYIPYSLDDLLQSSKFSPHPLISFGSTASSTVPTARELQFVVLAKSIIFQVLCGVSYLHSDNVQIAHRDIKPSNVLLTASGCVQLIDFGIAIRTVDEHPAQDGDFPYRAPELLFGPRAYDAFTIDSWSLGVTLAEFFTPLRLLNDDEDDDEPIVSESDSDSEPDKPIVPPEPFIIQKGTRVTAPTTRWSRDSLFDGSRGEIGLAWSIFKTRGTPNENNWPVRLM</sequence>
<evidence type="ECO:0000256" key="1">
    <source>
        <dbReference type="ARBA" id="ARBA00006485"/>
    </source>
</evidence>
<gene>
    <name evidence="6" type="ORF">PAXINDRAFT_80240</name>
</gene>
<evidence type="ECO:0000256" key="3">
    <source>
        <dbReference type="ARBA" id="ARBA00022840"/>
    </source>
</evidence>
<dbReference type="AlphaFoldDB" id="A0A0C9U2M0"/>
<dbReference type="OrthoDB" id="413582at2759"/>
<dbReference type="GO" id="GO:0005524">
    <property type="term" value="F:ATP binding"/>
    <property type="evidence" value="ECO:0007669"/>
    <property type="project" value="UniProtKB-KW"/>
</dbReference>
<evidence type="ECO:0000313" key="6">
    <source>
        <dbReference type="EMBL" id="KIJ13832.1"/>
    </source>
</evidence>
<accession>A0A0C9U2M0</accession>
<dbReference type="Gene3D" id="1.10.510.10">
    <property type="entry name" value="Transferase(Phosphotransferase) domain 1"/>
    <property type="match status" value="1"/>
</dbReference>
<dbReference type="GO" id="GO:0005634">
    <property type="term" value="C:nucleus"/>
    <property type="evidence" value="ECO:0007669"/>
    <property type="project" value="TreeGrafter"/>
</dbReference>
<evidence type="ECO:0000313" key="7">
    <source>
        <dbReference type="Proteomes" id="UP000053647"/>
    </source>
</evidence>
<keyword evidence="3" id="KW-0067">ATP-binding</keyword>
<feature type="domain" description="Protein kinase" evidence="5">
    <location>
        <begin position="1"/>
        <end position="277"/>
    </location>
</feature>
<keyword evidence="7" id="KW-1185">Reference proteome</keyword>
<dbReference type="InterPro" id="IPR000719">
    <property type="entry name" value="Prot_kinase_dom"/>
</dbReference>
<organism evidence="6 7">
    <name type="scientific">Paxillus involutus ATCC 200175</name>
    <dbReference type="NCBI Taxonomy" id="664439"/>
    <lineage>
        <taxon>Eukaryota</taxon>
        <taxon>Fungi</taxon>
        <taxon>Dikarya</taxon>
        <taxon>Basidiomycota</taxon>
        <taxon>Agaricomycotina</taxon>
        <taxon>Agaricomycetes</taxon>
        <taxon>Agaricomycetidae</taxon>
        <taxon>Boletales</taxon>
        <taxon>Paxilineae</taxon>
        <taxon>Paxillaceae</taxon>
        <taxon>Paxillus</taxon>
    </lineage>
</organism>
<dbReference type="SUPFAM" id="SSF56112">
    <property type="entry name" value="Protein kinase-like (PK-like)"/>
    <property type="match status" value="1"/>
</dbReference>
<dbReference type="PANTHER" id="PTHR24056">
    <property type="entry name" value="CELL DIVISION PROTEIN KINASE"/>
    <property type="match status" value="1"/>
</dbReference>
<dbReference type="Pfam" id="PF00069">
    <property type="entry name" value="Pkinase"/>
    <property type="match status" value="1"/>
</dbReference>
<feature type="non-terminal residue" evidence="6">
    <location>
        <position position="1"/>
    </location>
</feature>
<dbReference type="Proteomes" id="UP000053647">
    <property type="component" value="Unassembled WGS sequence"/>
</dbReference>
<evidence type="ECO:0000259" key="5">
    <source>
        <dbReference type="PROSITE" id="PS50011"/>
    </source>
</evidence>
<evidence type="ECO:0000256" key="4">
    <source>
        <dbReference type="SAM" id="MobiDB-lite"/>
    </source>
</evidence>
<keyword evidence="2" id="KW-0547">Nucleotide-binding</keyword>
<dbReference type="PROSITE" id="PS50011">
    <property type="entry name" value="PROTEIN_KINASE_DOM"/>
    <property type="match status" value="1"/>
</dbReference>
<reference evidence="7" key="2">
    <citation type="submission" date="2015-01" db="EMBL/GenBank/DDBJ databases">
        <title>Evolutionary Origins and Diversification of the Mycorrhizal Mutualists.</title>
        <authorList>
            <consortium name="DOE Joint Genome Institute"/>
            <consortium name="Mycorrhizal Genomics Consortium"/>
            <person name="Kohler A."/>
            <person name="Kuo A."/>
            <person name="Nagy L.G."/>
            <person name="Floudas D."/>
            <person name="Copeland A."/>
            <person name="Barry K.W."/>
            <person name="Cichocki N."/>
            <person name="Veneault-Fourrey C."/>
            <person name="LaButti K."/>
            <person name="Lindquist E.A."/>
            <person name="Lipzen A."/>
            <person name="Lundell T."/>
            <person name="Morin E."/>
            <person name="Murat C."/>
            <person name="Riley R."/>
            <person name="Ohm R."/>
            <person name="Sun H."/>
            <person name="Tunlid A."/>
            <person name="Henrissat B."/>
            <person name="Grigoriev I.V."/>
            <person name="Hibbett D.S."/>
            <person name="Martin F."/>
        </authorList>
    </citation>
    <scope>NUCLEOTIDE SEQUENCE [LARGE SCALE GENOMIC DNA]</scope>
    <source>
        <strain evidence="7">ATCC 200175</strain>
    </source>
</reference>
<evidence type="ECO:0000256" key="2">
    <source>
        <dbReference type="ARBA" id="ARBA00022741"/>
    </source>
</evidence>